<comment type="caution">
    <text evidence="3">The sequence shown here is derived from an EMBL/GenBank/DDBJ whole genome shotgun (WGS) entry which is preliminary data.</text>
</comment>
<sequence>MGNQASRIDRESSTIASDDPCLNNIRQWHINDTDEPYRRQYPLPAITNDHNRIKPRKQSSPAAVTHPSNNNSSTITLTCPNTTLDVINEPQQQPNLIHPLAPTVASPKEFFSFDHRTNNAIGTIPEHNQRITNNRNSLSSSQLKQATEHHLEQEQLFSCRTLGERKYAHIKGSNYLLPCDEEEVDRLHLQHFMIRFAIQGNYLAPVSEVLRKGGRVLDVGCGPGAWSMEIAGEYPKSTVIGIDIAPIYPKDIIPSNCVFYQCNVLNKLPFEDNTFDYIFMRFRSLFYKHRFMGQGVESNKWSTVLAELVRVLKPKGWIEWIETDSEIHRPGPVTHDFNRKLMELMTKNKQDPHIGRTLKERLSQNSDLINITSTYVSCPGGQWAGKLGQLTMQSWKAYYQAFSPLICQLCEMGAKEYTDKLKSCWREADEYKTFENVHFSYAQKRVVVLQ</sequence>
<dbReference type="SUPFAM" id="SSF53335">
    <property type="entry name" value="S-adenosyl-L-methionine-dependent methyltransferases"/>
    <property type="match status" value="1"/>
</dbReference>
<dbReference type="Proteomes" id="UP000093000">
    <property type="component" value="Unassembled WGS sequence"/>
</dbReference>
<dbReference type="GO" id="GO:0032259">
    <property type="term" value="P:methylation"/>
    <property type="evidence" value="ECO:0007669"/>
    <property type="project" value="UniProtKB-KW"/>
</dbReference>
<dbReference type="InParanoid" id="A0A1C7N205"/>
<dbReference type="InterPro" id="IPR029063">
    <property type="entry name" value="SAM-dependent_MTases_sf"/>
</dbReference>
<dbReference type="Pfam" id="PF13649">
    <property type="entry name" value="Methyltransf_25"/>
    <property type="match status" value="1"/>
</dbReference>
<keyword evidence="3" id="KW-0808">Transferase</keyword>
<dbReference type="GO" id="GO:0008168">
    <property type="term" value="F:methyltransferase activity"/>
    <property type="evidence" value="ECO:0007669"/>
    <property type="project" value="UniProtKB-KW"/>
</dbReference>
<dbReference type="AlphaFoldDB" id="A0A1C7N205"/>
<dbReference type="STRING" id="101091.A0A1C7N205"/>
<reference evidence="3 4" key="1">
    <citation type="submission" date="2016-03" db="EMBL/GenBank/DDBJ databases">
        <title>Choanephora cucurbitarum.</title>
        <authorList>
            <person name="Min B."/>
            <person name="Park H."/>
            <person name="Park J.-H."/>
            <person name="Shin H.-D."/>
            <person name="Choi I.-G."/>
        </authorList>
    </citation>
    <scope>NUCLEOTIDE SEQUENCE [LARGE SCALE GENOMIC DNA]</scope>
    <source>
        <strain evidence="3 4">KUS-F28377</strain>
    </source>
</reference>
<dbReference type="InterPro" id="IPR041698">
    <property type="entry name" value="Methyltransf_25"/>
</dbReference>
<gene>
    <name evidence="3" type="ORF">A0J61_09289</name>
</gene>
<evidence type="ECO:0000313" key="3">
    <source>
        <dbReference type="EMBL" id="OBZ82659.1"/>
    </source>
</evidence>
<accession>A0A1C7N205</accession>
<evidence type="ECO:0000256" key="1">
    <source>
        <dbReference type="SAM" id="MobiDB-lite"/>
    </source>
</evidence>
<dbReference type="OrthoDB" id="2013972at2759"/>
<dbReference type="PANTHER" id="PTHR43591:SF24">
    <property type="entry name" value="2-METHOXY-6-POLYPRENYL-1,4-BENZOQUINOL METHYLASE, MITOCHONDRIAL"/>
    <property type="match status" value="1"/>
</dbReference>
<protein>
    <submittedName>
        <fullName evidence="3">Putative methyltransferase C1B3.06c</fullName>
    </submittedName>
</protein>
<evidence type="ECO:0000259" key="2">
    <source>
        <dbReference type="Pfam" id="PF13649"/>
    </source>
</evidence>
<feature type="region of interest" description="Disordered" evidence="1">
    <location>
        <begin position="46"/>
        <end position="75"/>
    </location>
</feature>
<feature type="domain" description="Methyltransferase" evidence="2">
    <location>
        <begin position="216"/>
        <end position="316"/>
    </location>
</feature>
<feature type="compositionally biased region" description="Polar residues" evidence="1">
    <location>
        <begin position="58"/>
        <end position="75"/>
    </location>
</feature>
<proteinExistence type="predicted"/>
<evidence type="ECO:0000313" key="4">
    <source>
        <dbReference type="Proteomes" id="UP000093000"/>
    </source>
</evidence>
<keyword evidence="4" id="KW-1185">Reference proteome</keyword>
<dbReference type="FunCoup" id="A0A1C7N205">
    <property type="interactions" value="432"/>
</dbReference>
<dbReference type="PANTHER" id="PTHR43591">
    <property type="entry name" value="METHYLTRANSFERASE"/>
    <property type="match status" value="1"/>
</dbReference>
<dbReference type="CDD" id="cd02440">
    <property type="entry name" value="AdoMet_MTases"/>
    <property type="match status" value="1"/>
</dbReference>
<keyword evidence="3" id="KW-0489">Methyltransferase</keyword>
<name>A0A1C7N205_9FUNG</name>
<dbReference type="EMBL" id="LUGH01000817">
    <property type="protein sequence ID" value="OBZ82659.1"/>
    <property type="molecule type" value="Genomic_DNA"/>
</dbReference>
<organism evidence="3 4">
    <name type="scientific">Choanephora cucurbitarum</name>
    <dbReference type="NCBI Taxonomy" id="101091"/>
    <lineage>
        <taxon>Eukaryota</taxon>
        <taxon>Fungi</taxon>
        <taxon>Fungi incertae sedis</taxon>
        <taxon>Mucoromycota</taxon>
        <taxon>Mucoromycotina</taxon>
        <taxon>Mucoromycetes</taxon>
        <taxon>Mucorales</taxon>
        <taxon>Mucorineae</taxon>
        <taxon>Choanephoraceae</taxon>
        <taxon>Choanephoroideae</taxon>
        <taxon>Choanephora</taxon>
    </lineage>
</organism>
<dbReference type="Gene3D" id="3.40.50.150">
    <property type="entry name" value="Vaccinia Virus protein VP39"/>
    <property type="match status" value="1"/>
</dbReference>